<sequence length="251" mass="28543">MLEVTAFFCVLGTVFCGLIVAAILTRIAYAISEKITEAPLLDAFVSLYTWVPWAVGATWDGWRGFFAAVVAQLLFLHFFCLVHRAIRGKKGRTLTDAQAHVLGPIRNQVCLLLQTPAVLAFVAIRATELVLYPIVAGIGKLPTYKQSEWVNLSRHKYDGLVGYDLLWCWYCDWMTGLWSLGSEMLRNIESFWCPIRFRSDAKNRNASIDFPDVKEWAPADGSLEDAVRLIEKHYDGKRKNSWWGHPDRSKE</sequence>
<reference evidence="3" key="1">
    <citation type="journal article" date="2017" name="Genome Announc.">
        <title>Draft Genome Sequence of Terrimicrobium sacchariphilum NM-5T, a Facultative Anaerobic Soil Bacterium of the Class Spartobacteria.</title>
        <authorList>
            <person name="Qiu Y.L."/>
            <person name="Tourlousse D.M."/>
            <person name="Matsuura N."/>
            <person name="Ohashi A."/>
            <person name="Sekiguchi Y."/>
        </authorList>
    </citation>
    <scope>NUCLEOTIDE SEQUENCE [LARGE SCALE GENOMIC DNA]</scope>
    <source>
        <strain evidence="3">NM-5</strain>
    </source>
</reference>
<keyword evidence="1" id="KW-0472">Membrane</keyword>
<organism evidence="2 3">
    <name type="scientific">Terrimicrobium sacchariphilum</name>
    <dbReference type="NCBI Taxonomy" id="690879"/>
    <lineage>
        <taxon>Bacteria</taxon>
        <taxon>Pseudomonadati</taxon>
        <taxon>Verrucomicrobiota</taxon>
        <taxon>Terrimicrobiia</taxon>
        <taxon>Terrimicrobiales</taxon>
        <taxon>Terrimicrobiaceae</taxon>
        <taxon>Terrimicrobium</taxon>
    </lineage>
</organism>
<evidence type="ECO:0000313" key="2">
    <source>
        <dbReference type="EMBL" id="GAT33638.1"/>
    </source>
</evidence>
<evidence type="ECO:0000313" key="3">
    <source>
        <dbReference type="Proteomes" id="UP000076023"/>
    </source>
</evidence>
<evidence type="ECO:0000256" key="1">
    <source>
        <dbReference type="SAM" id="Phobius"/>
    </source>
</evidence>
<dbReference type="OrthoDB" id="422717at2"/>
<dbReference type="InParanoid" id="A0A146GAI6"/>
<protein>
    <submittedName>
        <fullName evidence="2">Uncharacterized protein</fullName>
    </submittedName>
</protein>
<dbReference type="EMBL" id="BDCO01000002">
    <property type="protein sequence ID" value="GAT33638.1"/>
    <property type="molecule type" value="Genomic_DNA"/>
</dbReference>
<keyword evidence="1" id="KW-0812">Transmembrane</keyword>
<dbReference type="STRING" id="690879.TSACC_22055"/>
<dbReference type="RefSeq" id="WP_075079350.1">
    <property type="nucleotide sequence ID" value="NZ_BDCO01000002.1"/>
</dbReference>
<accession>A0A146GAI6</accession>
<name>A0A146GAI6_TERSA</name>
<keyword evidence="3" id="KW-1185">Reference proteome</keyword>
<comment type="caution">
    <text evidence="2">The sequence shown here is derived from an EMBL/GenBank/DDBJ whole genome shotgun (WGS) entry which is preliminary data.</text>
</comment>
<feature type="transmembrane region" description="Helical" evidence="1">
    <location>
        <begin position="65"/>
        <end position="82"/>
    </location>
</feature>
<gene>
    <name evidence="2" type="ORF">TSACC_22055</name>
</gene>
<feature type="transmembrane region" description="Helical" evidence="1">
    <location>
        <begin position="6"/>
        <end position="28"/>
    </location>
</feature>
<dbReference type="AlphaFoldDB" id="A0A146GAI6"/>
<keyword evidence="1" id="KW-1133">Transmembrane helix</keyword>
<dbReference type="Proteomes" id="UP000076023">
    <property type="component" value="Unassembled WGS sequence"/>
</dbReference>
<proteinExistence type="predicted"/>